<dbReference type="InterPro" id="IPR018699">
    <property type="entry name" value="DUF2203"/>
</dbReference>
<dbReference type="AlphaFoldDB" id="A0A2P2DYY0"/>
<dbReference type="Proteomes" id="UP000245133">
    <property type="component" value="Unassembled WGS sequence"/>
</dbReference>
<dbReference type="OrthoDB" id="9802910at2"/>
<evidence type="ECO:0000313" key="1">
    <source>
        <dbReference type="EMBL" id="GBF49806.1"/>
    </source>
</evidence>
<gene>
    <name evidence="1" type="ORF">LPTSP4_13250</name>
</gene>
<dbReference type="EMBL" id="BFBB01000003">
    <property type="protein sequence ID" value="GBF49806.1"/>
    <property type="molecule type" value="Genomic_DNA"/>
</dbReference>
<dbReference type="Pfam" id="PF09969">
    <property type="entry name" value="DUF2203"/>
    <property type="match status" value="1"/>
</dbReference>
<dbReference type="RefSeq" id="WP_108975010.1">
    <property type="nucleotide sequence ID" value="NZ_BFBB01000003.1"/>
</dbReference>
<organism evidence="1 2">
    <name type="scientific">Leptospira ryugenii</name>
    <dbReference type="NCBI Taxonomy" id="1917863"/>
    <lineage>
        <taxon>Bacteria</taxon>
        <taxon>Pseudomonadati</taxon>
        <taxon>Spirochaetota</taxon>
        <taxon>Spirochaetia</taxon>
        <taxon>Leptospirales</taxon>
        <taxon>Leptospiraceae</taxon>
        <taxon>Leptospira</taxon>
    </lineage>
</organism>
<keyword evidence="2" id="KW-1185">Reference proteome</keyword>
<accession>A0A2P2DYY0</accession>
<comment type="caution">
    <text evidence="1">The sequence shown here is derived from an EMBL/GenBank/DDBJ whole genome shotgun (WGS) entry which is preliminary data.</text>
</comment>
<reference evidence="1 2" key="1">
    <citation type="submission" date="2018-02" db="EMBL/GenBank/DDBJ databases">
        <title>Novel Leptospira species isolated from soil and water in Japan.</title>
        <authorList>
            <person name="Nakao R."/>
            <person name="Masuzawa T."/>
        </authorList>
    </citation>
    <scope>NUCLEOTIDE SEQUENCE [LARGE SCALE GENOMIC DNA]</scope>
    <source>
        <strain evidence="1 2">YH101</strain>
    </source>
</reference>
<evidence type="ECO:0008006" key="3">
    <source>
        <dbReference type="Google" id="ProtNLM"/>
    </source>
</evidence>
<proteinExistence type="predicted"/>
<sequence length="123" mass="14204">MGKKIWTLREAKEVLPTIIEITSEYYEKCSVLAKELRASIYPENVMETKEAEIADLVQSWSGQMLALGLDVKGLWLVDFDHGKGYYCWTWGEDDVMYEHGYNDGFRSRKLIEKPSEDSDDGNQ</sequence>
<protein>
    <recommendedName>
        <fullName evidence="3">PF09969 family protein</fullName>
    </recommendedName>
</protein>
<evidence type="ECO:0000313" key="2">
    <source>
        <dbReference type="Proteomes" id="UP000245133"/>
    </source>
</evidence>
<name>A0A2P2DYY0_9LEPT</name>